<dbReference type="InParanoid" id="A0A6J2MEV0"/>
<dbReference type="InterPro" id="IPR019844">
    <property type="entry name" value="CSD_CS"/>
</dbReference>
<dbReference type="CDD" id="cd04458">
    <property type="entry name" value="CSP_CDS"/>
    <property type="match status" value="1"/>
</dbReference>
<proteinExistence type="predicted"/>
<evidence type="ECO:0000256" key="1">
    <source>
        <dbReference type="SAM" id="MobiDB-lite"/>
    </source>
</evidence>
<feature type="domain" description="CSD" evidence="2">
    <location>
        <begin position="75"/>
        <end position="144"/>
    </location>
</feature>
<dbReference type="Gene3D" id="2.40.50.140">
    <property type="entry name" value="Nucleic acid-binding proteins"/>
    <property type="match status" value="1"/>
</dbReference>
<dbReference type="InterPro" id="IPR012340">
    <property type="entry name" value="NA-bd_OB-fold"/>
</dbReference>
<sequence>MERKHGLLSEAAEAGRWGVAVSVSRQAWLEDLLHLEGGDCPRAPVTSDAGRHRTLEAMAAAGTQGKAPEKVIAQRVSGSVKWYHVKCGYGFIIRHDTQEEVFVHCSDIVRSGPRKHWRSLGTREAVEFDVLQGERGTKAVNVTRPAGAPAKGCCFFNMYLGAPQPLCGTRGAKEDVVDGKAGRGDVPAAKGQTYCLTSNPYTQRQWRFPPFQEAPGATCSPATLAPVNDRWAVHLPAPAPAAGPEGAPGPPPQGCGLSYRLSRPRGRSTAPYRKPSPEVTQELEAEKIDSWSAAHRLQQGSPPRYGCHWPNYPWGCYRLQQPPDEQGQTPEGGEGEIWKGPAGKPACVAQKTSASEGEAAVARASSAAQAHYQLGCLPGTPSPRKAAHQQDPRYPMSLAT</sequence>
<dbReference type="InterPro" id="IPR002059">
    <property type="entry name" value="CSP_DNA-bd"/>
</dbReference>
<evidence type="ECO:0000313" key="3">
    <source>
        <dbReference type="Proteomes" id="UP000504628"/>
    </source>
</evidence>
<dbReference type="OrthoDB" id="203339at2759"/>
<dbReference type="PROSITE" id="PS51857">
    <property type="entry name" value="CSD_2"/>
    <property type="match status" value="1"/>
</dbReference>
<accession>A0A6J2MEV0</accession>
<evidence type="ECO:0000259" key="2">
    <source>
        <dbReference type="PROSITE" id="PS51857"/>
    </source>
</evidence>
<feature type="compositionally biased region" description="Pro residues" evidence="1">
    <location>
        <begin position="237"/>
        <end position="253"/>
    </location>
</feature>
<evidence type="ECO:0000313" key="4">
    <source>
        <dbReference type="RefSeq" id="XP_028378562.1"/>
    </source>
</evidence>
<dbReference type="AlphaFoldDB" id="A0A6J2MEV0"/>
<dbReference type="PANTHER" id="PTHR11544">
    <property type="entry name" value="COLD SHOCK DOMAIN CONTAINING PROTEINS"/>
    <property type="match status" value="1"/>
</dbReference>
<protein>
    <submittedName>
        <fullName evidence="4">Y-box-binding protein 1-like</fullName>
    </submittedName>
</protein>
<dbReference type="SMART" id="SM00357">
    <property type="entry name" value="CSP"/>
    <property type="match status" value="1"/>
</dbReference>
<dbReference type="GeneID" id="114504927"/>
<feature type="region of interest" description="Disordered" evidence="1">
    <location>
        <begin position="236"/>
        <end position="255"/>
    </location>
</feature>
<dbReference type="PRINTS" id="PR00050">
    <property type="entry name" value="COLDSHOCK"/>
</dbReference>
<dbReference type="FunCoup" id="A0A6J2MEV0">
    <property type="interactions" value="2"/>
</dbReference>
<dbReference type="PROSITE" id="PS00352">
    <property type="entry name" value="CSD_1"/>
    <property type="match status" value="1"/>
</dbReference>
<dbReference type="GO" id="GO:0003676">
    <property type="term" value="F:nucleic acid binding"/>
    <property type="evidence" value="ECO:0007669"/>
    <property type="project" value="InterPro"/>
</dbReference>
<feature type="region of interest" description="Disordered" evidence="1">
    <location>
        <begin position="321"/>
        <end position="362"/>
    </location>
</feature>
<reference evidence="4" key="1">
    <citation type="submission" date="2025-08" db="UniProtKB">
        <authorList>
            <consortium name="RefSeq"/>
        </authorList>
    </citation>
    <scope>IDENTIFICATION</scope>
    <source>
        <tissue evidence="4">Muscle</tissue>
    </source>
</reference>
<organism evidence="3 4">
    <name type="scientific">Phyllostomus discolor</name>
    <name type="common">pale spear-nosed bat</name>
    <dbReference type="NCBI Taxonomy" id="89673"/>
    <lineage>
        <taxon>Eukaryota</taxon>
        <taxon>Metazoa</taxon>
        <taxon>Chordata</taxon>
        <taxon>Craniata</taxon>
        <taxon>Vertebrata</taxon>
        <taxon>Euteleostomi</taxon>
        <taxon>Mammalia</taxon>
        <taxon>Eutheria</taxon>
        <taxon>Laurasiatheria</taxon>
        <taxon>Chiroptera</taxon>
        <taxon>Yangochiroptera</taxon>
        <taxon>Phyllostomidae</taxon>
        <taxon>Phyllostominae</taxon>
        <taxon>Phyllostomus</taxon>
    </lineage>
</organism>
<dbReference type="Proteomes" id="UP000504628">
    <property type="component" value="Chromosome X"/>
</dbReference>
<dbReference type="SUPFAM" id="SSF50249">
    <property type="entry name" value="Nucleic acid-binding proteins"/>
    <property type="match status" value="1"/>
</dbReference>
<dbReference type="KEGG" id="pdic:114504927"/>
<gene>
    <name evidence="4" type="primary">LOC114504927</name>
</gene>
<feature type="compositionally biased region" description="Low complexity" evidence="1">
    <location>
        <begin position="321"/>
        <end position="331"/>
    </location>
</feature>
<dbReference type="InterPro" id="IPR050181">
    <property type="entry name" value="Cold_shock_domain"/>
</dbReference>
<dbReference type="RefSeq" id="XP_028378562.1">
    <property type="nucleotide sequence ID" value="XM_028522761.1"/>
</dbReference>
<name>A0A6J2MEV0_9CHIR</name>
<feature type="region of interest" description="Disordered" evidence="1">
    <location>
        <begin position="375"/>
        <end position="400"/>
    </location>
</feature>
<dbReference type="InterPro" id="IPR011129">
    <property type="entry name" value="CSD"/>
</dbReference>
<dbReference type="Pfam" id="PF00313">
    <property type="entry name" value="CSD"/>
    <property type="match status" value="1"/>
</dbReference>
<keyword evidence="3" id="KW-1185">Reference proteome</keyword>
<feature type="compositionally biased region" description="Low complexity" evidence="1">
    <location>
        <begin position="353"/>
        <end position="362"/>
    </location>
</feature>